<organism evidence="10 11">
    <name type="scientific">Hydrogenophilus thermoluteolus</name>
    <name type="common">Pseudomonas hydrogenothermophila</name>
    <dbReference type="NCBI Taxonomy" id="297"/>
    <lineage>
        <taxon>Bacteria</taxon>
        <taxon>Pseudomonadati</taxon>
        <taxon>Pseudomonadota</taxon>
        <taxon>Hydrogenophilia</taxon>
        <taxon>Hydrogenophilales</taxon>
        <taxon>Hydrogenophilaceae</taxon>
        <taxon>Hydrogenophilus</taxon>
    </lineage>
</organism>
<keyword evidence="3 8" id="KW-0813">Transport</keyword>
<dbReference type="GO" id="GO:0043190">
    <property type="term" value="C:ATP-binding cassette (ABC) transporter complex"/>
    <property type="evidence" value="ECO:0007669"/>
    <property type="project" value="InterPro"/>
</dbReference>
<evidence type="ECO:0000256" key="1">
    <source>
        <dbReference type="ARBA" id="ARBA00004651"/>
    </source>
</evidence>
<evidence type="ECO:0000259" key="9">
    <source>
        <dbReference type="PROSITE" id="PS51012"/>
    </source>
</evidence>
<comment type="subcellular location">
    <subcellularLocation>
        <location evidence="8">Cell inner membrane</location>
        <topology evidence="8">Multi-pass membrane protein</topology>
    </subcellularLocation>
    <subcellularLocation>
        <location evidence="1">Cell membrane</location>
        <topology evidence="1">Multi-pass membrane protein</topology>
    </subcellularLocation>
</comment>
<feature type="transmembrane region" description="Helical" evidence="8">
    <location>
        <begin position="262"/>
        <end position="287"/>
    </location>
</feature>
<dbReference type="EMBL" id="AP018558">
    <property type="protein sequence ID" value="BBD77337.1"/>
    <property type="molecule type" value="Genomic_DNA"/>
</dbReference>
<keyword evidence="5 8" id="KW-0812">Transmembrane</keyword>
<evidence type="ECO:0000256" key="7">
    <source>
        <dbReference type="ARBA" id="ARBA00023136"/>
    </source>
</evidence>
<dbReference type="Pfam" id="PF12698">
    <property type="entry name" value="ABC2_membrane_3"/>
    <property type="match status" value="1"/>
</dbReference>
<proteinExistence type="inferred from homology"/>
<dbReference type="GO" id="GO:0140359">
    <property type="term" value="F:ABC-type transporter activity"/>
    <property type="evidence" value="ECO:0007669"/>
    <property type="project" value="InterPro"/>
</dbReference>
<evidence type="ECO:0000256" key="5">
    <source>
        <dbReference type="ARBA" id="ARBA00022692"/>
    </source>
</evidence>
<dbReference type="InterPro" id="IPR047817">
    <property type="entry name" value="ABC2_TM_bact-type"/>
</dbReference>
<gene>
    <name evidence="10" type="ORF">HPTL_1073</name>
</gene>
<feature type="transmembrane region" description="Helical" evidence="8">
    <location>
        <begin position="29"/>
        <end position="46"/>
    </location>
</feature>
<evidence type="ECO:0000256" key="3">
    <source>
        <dbReference type="ARBA" id="ARBA00022448"/>
    </source>
</evidence>
<dbReference type="AlphaFoldDB" id="A0A2Z6DY04"/>
<keyword evidence="4 8" id="KW-1003">Cell membrane</keyword>
<protein>
    <recommendedName>
        <fullName evidence="8">Transport permease protein</fullName>
    </recommendedName>
</protein>
<sequence length="378" mass="41407">MANDETVSLLRPVLALIAKELQSLGRDRVLLVLIVWAFTGAIYAAATGVSKELHNAPIAIVDHDHSALSARIAAAIRLPQFLPPRFINWDEVDLLLDRGEVSFVLVIPPDFQADLIARRPTEIALWIDATVMTQAFLGQTYLTQIVSETIRQWAEGQALLPPQPVDLVVRVRFNPNLTGLWFGGVMEIINMVTILTVVLVGAALIREREHGTIEHLLVLPLHPWQILVAKIVANGIVVLIGVSISLWLVVQGVLGVPITAASVLRFLVAAAFFQFAAASLGVLLATIARSMPQFGLLVILVVIPLQLLSGAVTPRESMPELVQQIMLAAPNTYFVRLAQGLLYRNVPLSSVWLDLAMTLLLGAFFFTIALKRFRASLR</sequence>
<feature type="domain" description="ABC transmembrane type-2" evidence="9">
    <location>
        <begin position="149"/>
        <end position="376"/>
    </location>
</feature>
<dbReference type="InterPro" id="IPR013525">
    <property type="entry name" value="ABC2_TM"/>
</dbReference>
<keyword evidence="6 8" id="KW-1133">Transmembrane helix</keyword>
<dbReference type="PANTHER" id="PTHR30294">
    <property type="entry name" value="MEMBRANE COMPONENT OF ABC TRANSPORTER YHHJ-RELATED"/>
    <property type="match status" value="1"/>
</dbReference>
<dbReference type="PRINTS" id="PR00164">
    <property type="entry name" value="ABC2TRNSPORT"/>
</dbReference>
<reference evidence="10 11" key="1">
    <citation type="submission" date="2018-04" db="EMBL/GenBank/DDBJ databases">
        <title>Complete genome sequence of Hydrogenophilus thermoluteolus TH-1.</title>
        <authorList>
            <person name="Arai H."/>
        </authorList>
    </citation>
    <scope>NUCLEOTIDE SEQUENCE [LARGE SCALE GENOMIC DNA]</scope>
    <source>
        <strain evidence="10 11">TH-1</strain>
    </source>
</reference>
<evidence type="ECO:0000256" key="4">
    <source>
        <dbReference type="ARBA" id="ARBA00022475"/>
    </source>
</evidence>
<feature type="transmembrane region" description="Helical" evidence="8">
    <location>
        <begin position="226"/>
        <end position="250"/>
    </location>
</feature>
<evidence type="ECO:0000313" key="10">
    <source>
        <dbReference type="EMBL" id="BBD77337.1"/>
    </source>
</evidence>
<dbReference type="KEGG" id="htl:HPTL_1073"/>
<evidence type="ECO:0000256" key="6">
    <source>
        <dbReference type="ARBA" id="ARBA00022989"/>
    </source>
</evidence>
<evidence type="ECO:0000256" key="2">
    <source>
        <dbReference type="ARBA" id="ARBA00007783"/>
    </source>
</evidence>
<dbReference type="InterPro" id="IPR051449">
    <property type="entry name" value="ABC-2_transporter_component"/>
</dbReference>
<feature type="transmembrane region" description="Helical" evidence="8">
    <location>
        <begin position="351"/>
        <end position="370"/>
    </location>
</feature>
<keyword evidence="11" id="KW-1185">Reference proteome</keyword>
<dbReference type="RefSeq" id="WP_119335078.1">
    <property type="nucleotide sequence ID" value="NZ_AP018558.1"/>
</dbReference>
<accession>A0A2Z6DY04</accession>
<feature type="transmembrane region" description="Helical" evidence="8">
    <location>
        <begin position="294"/>
        <end position="312"/>
    </location>
</feature>
<keyword evidence="7 8" id="KW-0472">Membrane</keyword>
<feature type="transmembrane region" description="Helical" evidence="8">
    <location>
        <begin position="180"/>
        <end position="205"/>
    </location>
</feature>
<dbReference type="Proteomes" id="UP000262004">
    <property type="component" value="Chromosome"/>
</dbReference>
<dbReference type="PROSITE" id="PS51012">
    <property type="entry name" value="ABC_TM2"/>
    <property type="match status" value="1"/>
</dbReference>
<name>A0A2Z6DY04_HYDTE</name>
<dbReference type="Gene3D" id="3.40.1710.10">
    <property type="entry name" value="abc type-2 transporter like domain"/>
    <property type="match status" value="1"/>
</dbReference>
<dbReference type="OrthoDB" id="9808686at2"/>
<dbReference type="PANTHER" id="PTHR30294:SF47">
    <property type="entry name" value="INNER MEMBRANE TRANSPORT PERMEASE YHHJ"/>
    <property type="match status" value="1"/>
</dbReference>
<evidence type="ECO:0000313" key="11">
    <source>
        <dbReference type="Proteomes" id="UP000262004"/>
    </source>
</evidence>
<comment type="similarity">
    <text evidence="2 8">Belongs to the ABC-2 integral membrane protein family.</text>
</comment>
<dbReference type="InterPro" id="IPR000412">
    <property type="entry name" value="ABC_2_transport"/>
</dbReference>
<evidence type="ECO:0000256" key="8">
    <source>
        <dbReference type="RuleBase" id="RU361157"/>
    </source>
</evidence>